<accession>A0A2K8KY47</accession>
<dbReference type="Gene3D" id="3.40.50.2300">
    <property type="match status" value="1"/>
</dbReference>
<reference evidence="4 5" key="1">
    <citation type="submission" date="2016-12" db="EMBL/GenBank/DDBJ databases">
        <title>Isolation and genomic insights into novel planktonic Zetaproteobacteria from stratified waters of the Chesapeake Bay.</title>
        <authorList>
            <person name="McAllister S.M."/>
            <person name="Kato S."/>
            <person name="Chan C.S."/>
            <person name="Chiu B.K."/>
            <person name="Field E.K."/>
        </authorList>
    </citation>
    <scope>NUCLEOTIDE SEQUENCE [LARGE SCALE GENOMIC DNA]</scope>
    <source>
        <strain evidence="4 5">CP-5</strain>
    </source>
</reference>
<dbReference type="InterPro" id="IPR025669">
    <property type="entry name" value="AAA_dom"/>
</dbReference>
<dbReference type="PANTHER" id="PTHR43384:SF6">
    <property type="entry name" value="SEPTUM SITE-DETERMINING PROTEIN MIND HOMOLOG, CHLOROPLASTIC"/>
    <property type="match status" value="1"/>
</dbReference>
<dbReference type="Gene3D" id="3.40.50.300">
    <property type="entry name" value="P-loop containing nucleotide triphosphate hydrolases"/>
    <property type="match status" value="1"/>
</dbReference>
<dbReference type="InterPro" id="IPR027417">
    <property type="entry name" value="P-loop_NTPase"/>
</dbReference>
<dbReference type="Proteomes" id="UP000231701">
    <property type="component" value="Chromosome"/>
</dbReference>
<protein>
    <submittedName>
        <fullName evidence="4">Pilus assembly protein CpaE</fullName>
    </submittedName>
</protein>
<feature type="domain" description="AAA" evidence="3">
    <location>
        <begin position="138"/>
        <end position="283"/>
    </location>
</feature>
<dbReference type="OrthoDB" id="5813333at2"/>
<keyword evidence="5" id="KW-1185">Reference proteome</keyword>
<evidence type="ECO:0000259" key="3">
    <source>
        <dbReference type="Pfam" id="PF13614"/>
    </source>
</evidence>
<dbReference type="InterPro" id="IPR050625">
    <property type="entry name" value="ParA/MinD_ATPase"/>
</dbReference>
<dbReference type="GO" id="GO:0009898">
    <property type="term" value="C:cytoplasmic side of plasma membrane"/>
    <property type="evidence" value="ECO:0007669"/>
    <property type="project" value="TreeGrafter"/>
</dbReference>
<proteinExistence type="predicted"/>
<keyword evidence="1" id="KW-0547">Nucleotide-binding</keyword>
<evidence type="ECO:0000256" key="2">
    <source>
        <dbReference type="ARBA" id="ARBA00022840"/>
    </source>
</evidence>
<dbReference type="GO" id="GO:0005524">
    <property type="term" value="F:ATP binding"/>
    <property type="evidence" value="ECO:0007669"/>
    <property type="project" value="UniProtKB-KW"/>
</dbReference>
<gene>
    <name evidence="4" type="ORF">Ga0123461_1506</name>
</gene>
<evidence type="ECO:0000313" key="4">
    <source>
        <dbReference type="EMBL" id="ATX79920.1"/>
    </source>
</evidence>
<organism evidence="4 5">
    <name type="scientific">Mariprofundus aestuarium</name>
    <dbReference type="NCBI Taxonomy" id="1921086"/>
    <lineage>
        <taxon>Bacteria</taxon>
        <taxon>Pseudomonadati</taxon>
        <taxon>Pseudomonadota</taxon>
        <taxon>Candidatius Mariprofundia</taxon>
        <taxon>Mariprofundales</taxon>
        <taxon>Mariprofundaceae</taxon>
        <taxon>Mariprofundus</taxon>
    </lineage>
</organism>
<dbReference type="Pfam" id="PF13614">
    <property type="entry name" value="AAA_31"/>
    <property type="match status" value="1"/>
</dbReference>
<dbReference type="AlphaFoldDB" id="A0A2K8KY47"/>
<evidence type="ECO:0000256" key="1">
    <source>
        <dbReference type="ARBA" id="ARBA00022741"/>
    </source>
</evidence>
<dbReference type="SUPFAM" id="SSF52540">
    <property type="entry name" value="P-loop containing nucleoside triphosphate hydrolases"/>
    <property type="match status" value="1"/>
</dbReference>
<evidence type="ECO:0000313" key="5">
    <source>
        <dbReference type="Proteomes" id="UP000231701"/>
    </source>
</evidence>
<sequence>MNLKVIAELMNEEASEQLKAALSHIKGISLTVRLPRIEADLTRIGKAEMPDVLIIEITDNSPEDIDNIVKVVTSNQDHMVVYVIYRDCSSETMRRLVKAGVKEFMPLPLQAQELALSLLENISDKRVRVQAHKESGGVTAFINAKGGGGSTLLATNVAHMLASEYKVSTALIDFDIQFGTAAIYLDLNPRSNIMDALVDVDRIDPVFVQALMTKHKSGLDVLASPSDIEPINGIITIEGVTRLLDVVTELYDFVILDIPRLFTPWTIEALKHANPIMLVTHHDLTTIRDARLILDALPKMDISTSRVEIINNRAMTKVEETSIDSLKDTLHKAQIHRVRNDYKTAIHAEENGVALSEISSRSDLTKDVKALAHYLVENHLGKQEKEKGFLGSLFGKK</sequence>
<name>A0A2K8KY47_MARES</name>
<dbReference type="GO" id="GO:0051782">
    <property type="term" value="P:negative regulation of cell division"/>
    <property type="evidence" value="ECO:0007669"/>
    <property type="project" value="TreeGrafter"/>
</dbReference>
<keyword evidence="2" id="KW-0067">ATP-binding</keyword>
<dbReference type="GO" id="GO:0016887">
    <property type="term" value="F:ATP hydrolysis activity"/>
    <property type="evidence" value="ECO:0007669"/>
    <property type="project" value="TreeGrafter"/>
</dbReference>
<dbReference type="GO" id="GO:0005829">
    <property type="term" value="C:cytosol"/>
    <property type="evidence" value="ECO:0007669"/>
    <property type="project" value="TreeGrafter"/>
</dbReference>
<dbReference type="PANTHER" id="PTHR43384">
    <property type="entry name" value="SEPTUM SITE-DETERMINING PROTEIN MIND HOMOLOG, CHLOROPLASTIC-RELATED"/>
    <property type="match status" value="1"/>
</dbReference>
<dbReference type="RefSeq" id="WP_100277752.1">
    <property type="nucleotide sequence ID" value="NZ_CP018799.1"/>
</dbReference>
<dbReference type="EMBL" id="CP018799">
    <property type="protein sequence ID" value="ATX79920.1"/>
    <property type="molecule type" value="Genomic_DNA"/>
</dbReference>
<dbReference type="KEGG" id="maes:Ga0123461_1506"/>